<dbReference type="NCBIfam" id="TIGR04183">
    <property type="entry name" value="Por_Secre_tail"/>
    <property type="match status" value="1"/>
</dbReference>
<gene>
    <name evidence="2" type="ORF">A2Y64_03425</name>
</gene>
<organism evidence="2 3">
    <name type="scientific">Candidatus Coatesbacteria bacterium RBG_13_66_14</name>
    <dbReference type="NCBI Taxonomy" id="1817816"/>
    <lineage>
        <taxon>Bacteria</taxon>
        <taxon>Candidatus Coatesiibacteriota</taxon>
    </lineage>
</organism>
<protein>
    <recommendedName>
        <fullName evidence="1">Secretion system C-terminal sorting domain-containing protein</fullName>
    </recommendedName>
</protein>
<dbReference type="Gene3D" id="2.60.40.4070">
    <property type="match status" value="1"/>
</dbReference>
<proteinExistence type="predicted"/>
<dbReference type="Proteomes" id="UP000177187">
    <property type="component" value="Unassembled WGS sequence"/>
</dbReference>
<dbReference type="AlphaFoldDB" id="A0A1F5EVT9"/>
<dbReference type="STRING" id="1817816.A2Y64_03425"/>
<evidence type="ECO:0000313" key="2">
    <source>
        <dbReference type="EMBL" id="OGD71503.1"/>
    </source>
</evidence>
<accession>A0A1F5EVT9</accession>
<dbReference type="Pfam" id="PF18962">
    <property type="entry name" value="Por_Secre_tail"/>
    <property type="match status" value="1"/>
</dbReference>
<evidence type="ECO:0000313" key="3">
    <source>
        <dbReference type="Proteomes" id="UP000177187"/>
    </source>
</evidence>
<dbReference type="EMBL" id="MFAF01000149">
    <property type="protein sequence ID" value="OGD71503.1"/>
    <property type="molecule type" value="Genomic_DNA"/>
</dbReference>
<name>A0A1F5EVT9_9BACT</name>
<comment type="caution">
    <text evidence="2">The sequence shown here is derived from an EMBL/GenBank/DDBJ whole genome shotgun (WGS) entry which is preliminary data.</text>
</comment>
<reference evidence="2 3" key="1">
    <citation type="journal article" date="2016" name="Nat. Commun.">
        <title>Thousands of microbial genomes shed light on interconnected biogeochemical processes in an aquifer system.</title>
        <authorList>
            <person name="Anantharaman K."/>
            <person name="Brown C.T."/>
            <person name="Hug L.A."/>
            <person name="Sharon I."/>
            <person name="Castelle C.J."/>
            <person name="Probst A.J."/>
            <person name="Thomas B.C."/>
            <person name="Singh A."/>
            <person name="Wilkins M.J."/>
            <person name="Karaoz U."/>
            <person name="Brodie E.L."/>
            <person name="Williams K.H."/>
            <person name="Hubbard S.S."/>
            <person name="Banfield J.F."/>
        </authorList>
    </citation>
    <scope>NUCLEOTIDE SEQUENCE [LARGE SCALE GENOMIC DNA]</scope>
</reference>
<dbReference type="InterPro" id="IPR026444">
    <property type="entry name" value="Secre_tail"/>
</dbReference>
<feature type="domain" description="Secretion system C-terminal sorting" evidence="1">
    <location>
        <begin position="180"/>
        <end position="256"/>
    </location>
</feature>
<sequence length="258" mass="28540">MDWEDSPFPDHESYTLWWGSDLDFEDYNEVTDITESGYTIPSGIDDGDRIYWRVKSIDDLGREYWAKETDWYFDVDLGGGVDVVDFGAGATDEGILVNWRCEGGEPAGVRVLRGDGEAEIISGNLPGDSSRYLDRDVEPGGSFRYWLEVVEGDGTVSRFGPTEAVTVPGETYALVLDAAYPSPSREVVNFAYSLPADGRVVLSVYDLSGRRVATLVDSELTTGRHEASWNCAEVPSGVYLYRLETTAGSLTRRLVVSR</sequence>
<evidence type="ECO:0000259" key="1">
    <source>
        <dbReference type="Pfam" id="PF18962"/>
    </source>
</evidence>
<dbReference type="Gene3D" id="2.60.40.10">
    <property type="entry name" value="Immunoglobulins"/>
    <property type="match status" value="1"/>
</dbReference>
<dbReference type="InterPro" id="IPR013783">
    <property type="entry name" value="Ig-like_fold"/>
</dbReference>